<evidence type="ECO:0000313" key="11">
    <source>
        <dbReference type="Proteomes" id="UP001187192"/>
    </source>
</evidence>
<comment type="subcellular location">
    <subcellularLocation>
        <location evidence="1">Endosome</location>
    </subcellularLocation>
</comment>
<evidence type="ECO:0000256" key="2">
    <source>
        <dbReference type="ARBA" id="ARBA00009594"/>
    </source>
</evidence>
<evidence type="ECO:0000256" key="7">
    <source>
        <dbReference type="PROSITE-ProRule" id="PRU00644"/>
    </source>
</evidence>
<dbReference type="GO" id="GO:0043130">
    <property type="term" value="F:ubiquitin binding"/>
    <property type="evidence" value="ECO:0007669"/>
    <property type="project" value="TreeGrafter"/>
</dbReference>
<organism evidence="10 11">
    <name type="scientific">Ficus carica</name>
    <name type="common">Common fig</name>
    <dbReference type="NCBI Taxonomy" id="3494"/>
    <lineage>
        <taxon>Eukaryota</taxon>
        <taxon>Viridiplantae</taxon>
        <taxon>Streptophyta</taxon>
        <taxon>Embryophyta</taxon>
        <taxon>Tracheophyta</taxon>
        <taxon>Spermatophyta</taxon>
        <taxon>Magnoliopsida</taxon>
        <taxon>eudicotyledons</taxon>
        <taxon>Gunneridae</taxon>
        <taxon>Pentapetalae</taxon>
        <taxon>rosids</taxon>
        <taxon>fabids</taxon>
        <taxon>Rosales</taxon>
        <taxon>Moraceae</taxon>
        <taxon>Ficeae</taxon>
        <taxon>Ficus</taxon>
    </lineage>
</organism>
<dbReference type="PROSITE" id="PS51322">
    <property type="entry name" value="UEV"/>
    <property type="match status" value="1"/>
</dbReference>
<dbReference type="SUPFAM" id="SSF140111">
    <property type="entry name" value="Endosomal sorting complex assembly domain"/>
    <property type="match status" value="1"/>
</dbReference>
<keyword evidence="3 7" id="KW-0813">Transport</keyword>
<evidence type="ECO:0000259" key="8">
    <source>
        <dbReference type="PROSITE" id="PS51312"/>
    </source>
</evidence>
<dbReference type="InterPro" id="IPR017916">
    <property type="entry name" value="SB_dom"/>
</dbReference>
<dbReference type="InterPro" id="IPR052070">
    <property type="entry name" value="ESCRT-I_UEV_domain"/>
</dbReference>
<dbReference type="Pfam" id="PF05743">
    <property type="entry name" value="UEV"/>
    <property type="match status" value="1"/>
</dbReference>
<keyword evidence="6" id="KW-0175">Coiled coil</keyword>
<dbReference type="SUPFAM" id="SSF54495">
    <property type="entry name" value="UBC-like"/>
    <property type="match status" value="1"/>
</dbReference>
<dbReference type="PANTHER" id="PTHR23306:SF21">
    <property type="entry name" value="UBIQUITIN-CONJUGATING ENZYME_RWD-LIKE PROTEIN"/>
    <property type="match status" value="1"/>
</dbReference>
<evidence type="ECO:0000256" key="4">
    <source>
        <dbReference type="ARBA" id="ARBA00022753"/>
    </source>
</evidence>
<evidence type="ECO:0000256" key="1">
    <source>
        <dbReference type="ARBA" id="ARBA00004177"/>
    </source>
</evidence>
<dbReference type="Gene3D" id="3.10.110.10">
    <property type="entry name" value="Ubiquitin Conjugating Enzyme"/>
    <property type="match status" value="1"/>
</dbReference>
<evidence type="ECO:0000313" key="10">
    <source>
        <dbReference type="EMBL" id="GMN48884.1"/>
    </source>
</evidence>
<evidence type="ECO:0000256" key="3">
    <source>
        <dbReference type="ARBA" id="ARBA00022448"/>
    </source>
</evidence>
<reference evidence="10" key="1">
    <citation type="submission" date="2023-07" db="EMBL/GenBank/DDBJ databases">
        <title>draft genome sequence of fig (Ficus carica).</title>
        <authorList>
            <person name="Takahashi T."/>
            <person name="Nishimura K."/>
        </authorList>
    </citation>
    <scope>NUCLEOTIDE SEQUENCE</scope>
</reference>
<protein>
    <submittedName>
        <fullName evidence="10">Uncharacterized protein</fullName>
    </submittedName>
</protein>
<comment type="caution">
    <text evidence="10">The sequence shown here is derived from an EMBL/GenBank/DDBJ whole genome shotgun (WGS) entry which is preliminary data.</text>
</comment>
<dbReference type="CDD" id="cd11685">
    <property type="entry name" value="UEV_TSG101-like"/>
    <property type="match status" value="1"/>
</dbReference>
<dbReference type="AlphaFoldDB" id="A0AA88A3I6"/>
<dbReference type="GO" id="GO:0000813">
    <property type="term" value="C:ESCRT I complex"/>
    <property type="evidence" value="ECO:0007669"/>
    <property type="project" value="TreeGrafter"/>
</dbReference>
<dbReference type="GO" id="GO:0015031">
    <property type="term" value="P:protein transport"/>
    <property type="evidence" value="ECO:0007669"/>
    <property type="project" value="UniProtKB-UniRule"/>
</dbReference>
<dbReference type="PROSITE" id="PS51312">
    <property type="entry name" value="SB"/>
    <property type="match status" value="1"/>
</dbReference>
<dbReference type="InterPro" id="IPR037202">
    <property type="entry name" value="ESCRT_assembly_dom"/>
</dbReference>
<keyword evidence="11" id="KW-1185">Reference proteome</keyword>
<feature type="domain" description="SB" evidence="8">
    <location>
        <begin position="280"/>
        <end position="348"/>
    </location>
</feature>
<gene>
    <name evidence="10" type="ORF">TIFTF001_018049</name>
</gene>
<dbReference type="GO" id="GO:0008333">
    <property type="term" value="P:endosome to lysosome transport"/>
    <property type="evidence" value="ECO:0007669"/>
    <property type="project" value="TreeGrafter"/>
</dbReference>
<dbReference type="Gene3D" id="6.10.140.820">
    <property type="match status" value="1"/>
</dbReference>
<evidence type="ECO:0000256" key="5">
    <source>
        <dbReference type="ARBA" id="ARBA00022927"/>
    </source>
</evidence>
<dbReference type="InterPro" id="IPR008883">
    <property type="entry name" value="UEV_N"/>
</dbReference>
<sequence>MASPTAIQFIELVLSNTNNTSNFNLSYTDPHQKWIIRNHLLSLLRDFPFFTPSFGSFVHNDGTAFSLLCVTGDLPLTPPVPLTIWLHHNHPLTPPMVFVTVAAAAELSSSNRTNRTSTIRRDHPFVNFPSGSTTCPYLETWSHPRCSPSNLVRNLVKLFSHDHPFVTLSRDCNVNFGHPSLVSKREALDRLVGSIHYDVAAFTAGAERENRALAKLRAEMAERASVAEGVITRGLEEKEMLRGKVSELTEQADVVMSWLRVNRHVTIGDDQIEKAFEGVEADSEEVLECLAADRGVEDVIYALDKAVEEGVVSLEGYIRQVRALAREQFYHRAMLEKLRGSTSLLHWHY</sequence>
<evidence type="ECO:0000256" key="6">
    <source>
        <dbReference type="ARBA" id="ARBA00023054"/>
    </source>
</evidence>
<dbReference type="Pfam" id="PF09454">
    <property type="entry name" value="Vps23_core"/>
    <property type="match status" value="1"/>
</dbReference>
<feature type="domain" description="UEV" evidence="9">
    <location>
        <begin position="17"/>
        <end position="169"/>
    </location>
</feature>
<accession>A0AA88A3I6</accession>
<proteinExistence type="inferred from homology"/>
<name>A0AA88A3I6_FICCA</name>
<dbReference type="InterPro" id="IPR016135">
    <property type="entry name" value="UBQ-conjugating_enzyme/RWD"/>
</dbReference>
<dbReference type="EMBL" id="BTGU01000029">
    <property type="protein sequence ID" value="GMN48884.1"/>
    <property type="molecule type" value="Genomic_DNA"/>
</dbReference>
<comment type="similarity">
    <text evidence="2">Belongs to the ubiquitin-conjugating enzyme family. UEV subfamily.</text>
</comment>
<dbReference type="Proteomes" id="UP001187192">
    <property type="component" value="Unassembled WGS sequence"/>
</dbReference>
<evidence type="ECO:0000259" key="9">
    <source>
        <dbReference type="PROSITE" id="PS51322"/>
    </source>
</evidence>
<keyword evidence="5 7" id="KW-0653">Protein transport</keyword>
<keyword evidence="4" id="KW-0967">Endosome</keyword>
<dbReference type="PANTHER" id="PTHR23306">
    <property type="entry name" value="TUMOR SUSCEPTIBILITY GENE 101 PROTEIN-RELATED"/>
    <property type="match status" value="1"/>
</dbReference>